<evidence type="ECO:0000256" key="2">
    <source>
        <dbReference type="ARBA" id="ARBA00022840"/>
    </source>
</evidence>
<keyword evidence="4" id="KW-1185">Reference proteome</keyword>
<reference evidence="3 4" key="1">
    <citation type="submission" date="2019-02" db="EMBL/GenBank/DDBJ databases">
        <title>Polymorphobacter sp. isolated from the lake at the Tibet of China.</title>
        <authorList>
            <person name="Li A."/>
        </authorList>
    </citation>
    <scope>NUCLEOTIDE SEQUENCE [LARGE SCALE GENOMIC DNA]</scope>
    <source>
        <strain evidence="3 4">DJ1R-1</strain>
    </source>
</reference>
<dbReference type="AlphaFoldDB" id="A0A4Y9ERF5"/>
<keyword evidence="2" id="KW-0067">ATP-binding</keyword>
<gene>
    <name evidence="3" type="ORF">EUV02_04125</name>
</gene>
<sequence>MPAQTGPRVLGLDFGTTNSVVALGVGGGEPHLINFAAPGGSSVDVFRSALCFWQDEAVSGGQSVEAGPWAIAEYLAFPQDSRFIQSFKSVAASTNFEHASIFERRFRFEELGRIFLDRLRRHAGDALGTRPDRVIVGRPVVYAGASPNPRLARQRYDLMFGGFGSEIHYVHEPLGAAFTYAARLDGAATVLVADFGGGTSDFSVVRVGEPGTARRCTPLGQAGIGIAGDRFDYRIVDHLVLPLLGKGGTYRSFGKMLDIPANYFSDFGNWSRLALMRNRRTMAELAQLEHAATDRAAISRFISVIENELGFPLYDAVARLKRTLSTDTAARFSFSGGGLAIDEPVSRTDFEAWIAPDLAEIDATITRALDSAGTTAAAIDRVFLTGGSSLIPAVRQLFDGRFGADRIAAGDELTSIANGLALIGAQPDVGAWAVGDDA</sequence>
<evidence type="ECO:0000313" key="3">
    <source>
        <dbReference type="EMBL" id="TFU06205.1"/>
    </source>
</evidence>
<evidence type="ECO:0000313" key="4">
    <source>
        <dbReference type="Proteomes" id="UP000297737"/>
    </source>
</evidence>
<dbReference type="GO" id="GO:0005524">
    <property type="term" value="F:ATP binding"/>
    <property type="evidence" value="ECO:0007669"/>
    <property type="project" value="UniProtKB-KW"/>
</dbReference>
<dbReference type="OrthoDB" id="9807934at2"/>
<dbReference type="SUPFAM" id="SSF53067">
    <property type="entry name" value="Actin-like ATPase domain"/>
    <property type="match status" value="2"/>
</dbReference>
<dbReference type="Pfam" id="PF00012">
    <property type="entry name" value="HSP70"/>
    <property type="match status" value="2"/>
</dbReference>
<keyword evidence="1" id="KW-0547">Nucleotide-binding</keyword>
<dbReference type="Gene3D" id="3.90.640.10">
    <property type="entry name" value="Actin, Chain A, domain 4"/>
    <property type="match status" value="2"/>
</dbReference>
<protein>
    <submittedName>
        <fullName evidence="3">Hsp70 family protein</fullName>
    </submittedName>
</protein>
<dbReference type="PRINTS" id="PR00301">
    <property type="entry name" value="HEATSHOCK70"/>
</dbReference>
<dbReference type="EMBL" id="SIHO01000001">
    <property type="protein sequence ID" value="TFU06205.1"/>
    <property type="molecule type" value="Genomic_DNA"/>
</dbReference>
<dbReference type="RefSeq" id="WP_135244928.1">
    <property type="nucleotide sequence ID" value="NZ_SIHO01000001.1"/>
</dbReference>
<dbReference type="GO" id="GO:0140662">
    <property type="term" value="F:ATP-dependent protein folding chaperone"/>
    <property type="evidence" value="ECO:0007669"/>
    <property type="project" value="InterPro"/>
</dbReference>
<dbReference type="InterPro" id="IPR043129">
    <property type="entry name" value="ATPase_NBD"/>
</dbReference>
<comment type="caution">
    <text evidence="3">The sequence shown here is derived from an EMBL/GenBank/DDBJ whole genome shotgun (WGS) entry which is preliminary data.</text>
</comment>
<proteinExistence type="predicted"/>
<dbReference type="Proteomes" id="UP000297737">
    <property type="component" value="Unassembled WGS sequence"/>
</dbReference>
<dbReference type="InterPro" id="IPR042054">
    <property type="entry name" value="YegD-like"/>
</dbReference>
<name>A0A4Y9ERF5_9SPHN</name>
<dbReference type="CDD" id="cd10231">
    <property type="entry name" value="ASKHA_NBD_HSP70_YegD-like"/>
    <property type="match status" value="1"/>
</dbReference>
<accession>A0A4Y9ERF5</accession>
<dbReference type="PANTHER" id="PTHR19375">
    <property type="entry name" value="HEAT SHOCK PROTEIN 70KDA"/>
    <property type="match status" value="1"/>
</dbReference>
<dbReference type="Gene3D" id="3.30.420.40">
    <property type="match status" value="4"/>
</dbReference>
<dbReference type="InterPro" id="IPR013126">
    <property type="entry name" value="Hsp_70_fam"/>
</dbReference>
<organism evidence="3 4">
    <name type="scientific">Glacieibacterium arshaanense</name>
    <dbReference type="NCBI Taxonomy" id="2511025"/>
    <lineage>
        <taxon>Bacteria</taxon>
        <taxon>Pseudomonadati</taxon>
        <taxon>Pseudomonadota</taxon>
        <taxon>Alphaproteobacteria</taxon>
        <taxon>Sphingomonadales</taxon>
        <taxon>Sphingosinicellaceae</taxon>
        <taxon>Glacieibacterium</taxon>
    </lineage>
</organism>
<evidence type="ECO:0000256" key="1">
    <source>
        <dbReference type="ARBA" id="ARBA00022741"/>
    </source>
</evidence>